<evidence type="ECO:0000313" key="2">
    <source>
        <dbReference type="Proteomes" id="UP000326729"/>
    </source>
</evidence>
<evidence type="ECO:0008006" key="3">
    <source>
        <dbReference type="Google" id="ProtNLM"/>
    </source>
</evidence>
<dbReference type="Proteomes" id="UP000326729">
    <property type="component" value="Unassembled WGS sequence"/>
</dbReference>
<protein>
    <recommendedName>
        <fullName evidence="3">DUF2971 domain-containing protein</fullName>
    </recommendedName>
</protein>
<accession>A0A5E6PYT0</accession>
<dbReference type="InterPro" id="IPR021352">
    <property type="entry name" value="DUF2971"/>
</dbReference>
<dbReference type="AlphaFoldDB" id="A0A5E6PYT0"/>
<evidence type="ECO:0000313" key="1">
    <source>
        <dbReference type="EMBL" id="VVM47440.1"/>
    </source>
</evidence>
<organism evidence="1 2">
    <name type="scientific">Pseudomonas fluorescens</name>
    <dbReference type="NCBI Taxonomy" id="294"/>
    <lineage>
        <taxon>Bacteria</taxon>
        <taxon>Pseudomonadati</taxon>
        <taxon>Pseudomonadota</taxon>
        <taxon>Gammaproteobacteria</taxon>
        <taxon>Pseudomonadales</taxon>
        <taxon>Pseudomonadaceae</taxon>
        <taxon>Pseudomonas</taxon>
    </lineage>
</organism>
<sequence length="289" mass="32481">MESLYHYTNQGGLIGVLSSKNMWATQAHFLNDPTEFTHALNFAKRIASNLYEDDYFEVFGWELRTRLEALSGESIFVASFSETPDLLSQWRGYCPAGSGYCLGFDFQGVKAFCDENGLRLEKCIYGHEEQVGAIIELAQSCLSLFPIPPLTQEDFQHLSSEKQVDFQMSYQKYVTGEGSAAAQNAIDIFCRELIALAPLFKNQGFHEEAEWRIIAQAPECSTHFRAGPSYVVPYVELNVLKGRLSILRTVMIGPNPDQHRCEKAAKIMLGSLGYSEATVTRSIIPFSNW</sequence>
<dbReference type="Pfam" id="PF11185">
    <property type="entry name" value="DUF2971"/>
    <property type="match status" value="1"/>
</dbReference>
<gene>
    <name evidence="1" type="ORF">PS659_00616</name>
</gene>
<dbReference type="RefSeq" id="WP_150714782.1">
    <property type="nucleotide sequence ID" value="NZ_CABVGY010000003.1"/>
</dbReference>
<reference evidence="1 2" key="1">
    <citation type="submission" date="2019-09" db="EMBL/GenBank/DDBJ databases">
        <authorList>
            <person name="Chandra G."/>
            <person name="Truman W A."/>
        </authorList>
    </citation>
    <scope>NUCLEOTIDE SEQUENCE [LARGE SCALE GENOMIC DNA]</scope>
    <source>
        <strain evidence="1">PS659</strain>
    </source>
</reference>
<dbReference type="OrthoDB" id="8550178at2"/>
<proteinExistence type="predicted"/>
<name>A0A5E6PYT0_PSEFL</name>
<dbReference type="EMBL" id="CABVGY010000003">
    <property type="protein sequence ID" value="VVM47440.1"/>
    <property type="molecule type" value="Genomic_DNA"/>
</dbReference>